<evidence type="ECO:0000313" key="1">
    <source>
        <dbReference type="EMBL" id="CAK5064130.1"/>
    </source>
</evidence>
<comment type="caution">
    <text evidence="1">The sequence shown here is derived from an EMBL/GenBank/DDBJ whole genome shotgun (WGS) entry which is preliminary data.</text>
</comment>
<dbReference type="Proteomes" id="UP001497535">
    <property type="component" value="Unassembled WGS sequence"/>
</dbReference>
<dbReference type="EMBL" id="CAVMJV010000019">
    <property type="protein sequence ID" value="CAK5064130.1"/>
    <property type="molecule type" value="Genomic_DNA"/>
</dbReference>
<protein>
    <submittedName>
        <fullName evidence="1">Uncharacterized protein</fullName>
    </submittedName>
</protein>
<sequence>MPSGVGGVFIRIENLKFFSLFLNFQFHSFLFLCSRSLFLFILASFLLAFKICQLTPPFLFFCFYSNSRCMHI</sequence>
<organism evidence="1 2">
    <name type="scientific">Meloidogyne enterolobii</name>
    <name type="common">Root-knot nematode worm</name>
    <name type="synonym">Meloidogyne mayaguensis</name>
    <dbReference type="NCBI Taxonomy" id="390850"/>
    <lineage>
        <taxon>Eukaryota</taxon>
        <taxon>Metazoa</taxon>
        <taxon>Ecdysozoa</taxon>
        <taxon>Nematoda</taxon>
        <taxon>Chromadorea</taxon>
        <taxon>Rhabditida</taxon>
        <taxon>Tylenchina</taxon>
        <taxon>Tylenchomorpha</taxon>
        <taxon>Tylenchoidea</taxon>
        <taxon>Meloidogynidae</taxon>
        <taxon>Meloidogyninae</taxon>
        <taxon>Meloidogyne</taxon>
    </lineage>
</organism>
<gene>
    <name evidence="1" type="ORF">MENTE1834_LOCUS16944</name>
</gene>
<proteinExistence type="predicted"/>
<keyword evidence="2" id="KW-1185">Reference proteome</keyword>
<reference evidence="1" key="1">
    <citation type="submission" date="2023-11" db="EMBL/GenBank/DDBJ databases">
        <authorList>
            <person name="Poullet M."/>
        </authorList>
    </citation>
    <scope>NUCLEOTIDE SEQUENCE</scope>
    <source>
        <strain evidence="1">E1834</strain>
    </source>
</reference>
<name>A0ACB0YV99_MELEN</name>
<evidence type="ECO:0000313" key="2">
    <source>
        <dbReference type="Proteomes" id="UP001497535"/>
    </source>
</evidence>
<accession>A0ACB0YV99</accession>